<reference evidence="1 2" key="1">
    <citation type="journal article" date="2009" name="Stand. Genomic Sci.">
        <title>Complete genome sequence of Dyadobacter fermentans type strain (NS114).</title>
        <authorList>
            <person name="Lang E."/>
            <person name="Lapidus A."/>
            <person name="Chertkov O."/>
            <person name="Brettin T."/>
            <person name="Detter J.C."/>
            <person name="Han C."/>
            <person name="Copeland A."/>
            <person name="Glavina Del Rio T."/>
            <person name="Nolan M."/>
            <person name="Chen F."/>
            <person name="Lucas S."/>
            <person name="Tice H."/>
            <person name="Cheng J.F."/>
            <person name="Land M."/>
            <person name="Hauser L."/>
            <person name="Chang Y.J."/>
            <person name="Jeffries C.D."/>
            <person name="Kopitz M."/>
            <person name="Bruce D."/>
            <person name="Goodwin L."/>
            <person name="Pitluck S."/>
            <person name="Ovchinnikova G."/>
            <person name="Pati A."/>
            <person name="Ivanova N."/>
            <person name="Mavrommatis K."/>
            <person name="Chen A."/>
            <person name="Palaniappan K."/>
            <person name="Chain P."/>
            <person name="Bristow J."/>
            <person name="Eisen J.A."/>
            <person name="Markowitz V."/>
            <person name="Hugenholtz P."/>
            <person name="Goker M."/>
            <person name="Rohde M."/>
            <person name="Kyrpides N.C."/>
            <person name="Klenk H.P."/>
        </authorList>
    </citation>
    <scope>NUCLEOTIDE SEQUENCE [LARGE SCALE GENOMIC DNA]</scope>
    <source>
        <strain evidence="2">ATCC 700827 / DSM 18053 / CIP 107007 / KCTC 52180 / NS114</strain>
    </source>
</reference>
<dbReference type="Proteomes" id="UP000002011">
    <property type="component" value="Chromosome"/>
</dbReference>
<name>C6VS43_DYAFD</name>
<proteinExistence type="predicted"/>
<protein>
    <submittedName>
        <fullName evidence="1">Uncharacterized protein</fullName>
    </submittedName>
</protein>
<dbReference type="KEGG" id="dfe:Dfer_3353"/>
<dbReference type="EMBL" id="CP001619">
    <property type="protein sequence ID" value="ACT94564.1"/>
    <property type="molecule type" value="Genomic_DNA"/>
</dbReference>
<dbReference type="STRING" id="471854.Dfer_3353"/>
<organism evidence="1 2">
    <name type="scientific">Dyadobacter fermentans (strain ATCC 700827 / DSM 18053 / CIP 107007 / KCTC 52180 / NS114)</name>
    <dbReference type="NCBI Taxonomy" id="471854"/>
    <lineage>
        <taxon>Bacteria</taxon>
        <taxon>Pseudomonadati</taxon>
        <taxon>Bacteroidota</taxon>
        <taxon>Cytophagia</taxon>
        <taxon>Cytophagales</taxon>
        <taxon>Spirosomataceae</taxon>
        <taxon>Dyadobacter</taxon>
    </lineage>
</organism>
<dbReference type="RefSeq" id="WP_015812808.1">
    <property type="nucleotide sequence ID" value="NC_013037.1"/>
</dbReference>
<dbReference type="AlphaFoldDB" id="C6VS43"/>
<evidence type="ECO:0000313" key="1">
    <source>
        <dbReference type="EMBL" id="ACT94564.1"/>
    </source>
</evidence>
<evidence type="ECO:0000313" key="2">
    <source>
        <dbReference type="Proteomes" id="UP000002011"/>
    </source>
</evidence>
<keyword evidence="2" id="KW-1185">Reference proteome</keyword>
<dbReference type="HOGENOM" id="CLU_2665259_0_0_10"/>
<sequence length="75" mass="9036">MKTNNGTTAGFNFAIPIPPGKIAQGRKVRFRTTDEFRWEYSYTRGFRIGERYRTGYQLDQKLRQYHTDYLNRQRP</sequence>
<gene>
    <name evidence="1" type="ordered locus">Dfer_3353</name>
</gene>
<accession>C6VS43</accession>